<gene>
    <name evidence="1" type="ORF">CDAR_385881</name>
</gene>
<organism evidence="1 2">
    <name type="scientific">Caerostris darwini</name>
    <dbReference type="NCBI Taxonomy" id="1538125"/>
    <lineage>
        <taxon>Eukaryota</taxon>
        <taxon>Metazoa</taxon>
        <taxon>Ecdysozoa</taxon>
        <taxon>Arthropoda</taxon>
        <taxon>Chelicerata</taxon>
        <taxon>Arachnida</taxon>
        <taxon>Araneae</taxon>
        <taxon>Araneomorphae</taxon>
        <taxon>Entelegynae</taxon>
        <taxon>Araneoidea</taxon>
        <taxon>Araneidae</taxon>
        <taxon>Caerostris</taxon>
    </lineage>
</organism>
<protein>
    <submittedName>
        <fullName evidence="1">Uncharacterized protein</fullName>
    </submittedName>
</protein>
<comment type="caution">
    <text evidence="1">The sequence shown here is derived from an EMBL/GenBank/DDBJ whole genome shotgun (WGS) entry which is preliminary data.</text>
</comment>
<evidence type="ECO:0000313" key="1">
    <source>
        <dbReference type="EMBL" id="GIY07726.1"/>
    </source>
</evidence>
<accession>A0AAV4QFL4</accession>
<name>A0AAV4QFL4_9ARAC</name>
<reference evidence="1 2" key="1">
    <citation type="submission" date="2021-06" db="EMBL/GenBank/DDBJ databases">
        <title>Caerostris darwini draft genome.</title>
        <authorList>
            <person name="Kono N."/>
            <person name="Arakawa K."/>
        </authorList>
    </citation>
    <scope>NUCLEOTIDE SEQUENCE [LARGE SCALE GENOMIC DNA]</scope>
</reference>
<keyword evidence="2" id="KW-1185">Reference proteome</keyword>
<evidence type="ECO:0000313" key="2">
    <source>
        <dbReference type="Proteomes" id="UP001054837"/>
    </source>
</evidence>
<sequence length="120" mass="13440">MDFFVHVKENGVIRHSERFYGSPVRTSGEMCVPSDILRNSMVFLWGIHGKFDNILKTRQHPTCREIRWAPPCGNSVKLGSDKKEPTAIDSKHLISLVAQVTIDGKCDSISTKMALEAIIV</sequence>
<proteinExistence type="predicted"/>
<dbReference type="Proteomes" id="UP001054837">
    <property type="component" value="Unassembled WGS sequence"/>
</dbReference>
<dbReference type="EMBL" id="BPLQ01004381">
    <property type="protein sequence ID" value="GIY07726.1"/>
    <property type="molecule type" value="Genomic_DNA"/>
</dbReference>
<dbReference type="AlphaFoldDB" id="A0AAV4QFL4"/>